<proteinExistence type="inferred from homology"/>
<protein>
    <submittedName>
        <fullName evidence="4">5-carboxymethyl-2-hydroxymuconate Delta-isomerase</fullName>
        <ecNumber evidence="4">5.3.3.10</ecNumber>
    </submittedName>
</protein>
<dbReference type="GO" id="GO:0046872">
    <property type="term" value="F:metal ion binding"/>
    <property type="evidence" value="ECO:0007669"/>
    <property type="project" value="UniProtKB-KW"/>
</dbReference>
<dbReference type="eggNOG" id="COG0179">
    <property type="taxonomic scope" value="Bacteria"/>
</dbReference>
<evidence type="ECO:0000256" key="2">
    <source>
        <dbReference type="ARBA" id="ARBA00022723"/>
    </source>
</evidence>
<keyword evidence="4" id="KW-0413">Isomerase</keyword>
<dbReference type="Proteomes" id="UP000003165">
    <property type="component" value="Unassembled WGS sequence"/>
</dbReference>
<dbReference type="GO" id="GO:0008704">
    <property type="term" value="F:5-carboxymethyl-2-hydroxymuconate delta-isomerase activity"/>
    <property type="evidence" value="ECO:0007669"/>
    <property type="project" value="UniProtKB-EC"/>
</dbReference>
<dbReference type="EC" id="5.3.3.10" evidence="4"/>
<evidence type="ECO:0000313" key="5">
    <source>
        <dbReference type="Proteomes" id="UP000003165"/>
    </source>
</evidence>
<comment type="caution">
    <text evidence="4">The sequence shown here is derived from an EMBL/GenBank/DDBJ whole genome shotgun (WGS) entry which is preliminary data.</text>
</comment>
<dbReference type="PANTHER" id="PTHR42796">
    <property type="entry name" value="FUMARYLACETOACETATE HYDROLASE DOMAIN-CONTAINING PROTEIN 2A-RELATED"/>
    <property type="match status" value="1"/>
</dbReference>
<gene>
    <name evidence="4" type="ORF">FuraDRAFT_0639</name>
</gene>
<dbReference type="Gene3D" id="3.90.850.10">
    <property type="entry name" value="Fumarylacetoacetase-like, C-terminal domain"/>
    <property type="match status" value="1"/>
</dbReference>
<sequence length="282" mass="31487">MKLISFIERKDNRKSYGLFTDRGVVDIGQYLAKDYADLKAILAFGMTSILKEFESYPADYQSNEVTYLPVIELPNKIFGVGMNYQEKRLEFNESNSAPTLFIRFPDSQTGHEDIILKPAQSNELDYEGELAIVIGKAGKNIARQEAMSHVAGYSCYMDGSVRDWQHSWFTAGKNWPRTGAFGPWLVTADEITDPHNLTIETYLNGCKVQSDRTSSMIHQIPNLIEYISTFSALSPGDVILTGSPGGVGKKRIPPLFLKEGDTIEVCIERIGTLRNTVQLASV</sequence>
<dbReference type="InterPro" id="IPR036663">
    <property type="entry name" value="Fumarylacetoacetase_C_sf"/>
</dbReference>
<organism evidence="4 5">
    <name type="scientific">Pseudogulbenkiania ferrooxidans 2002</name>
    <dbReference type="NCBI Taxonomy" id="279714"/>
    <lineage>
        <taxon>Bacteria</taxon>
        <taxon>Pseudomonadati</taxon>
        <taxon>Pseudomonadota</taxon>
        <taxon>Betaproteobacteria</taxon>
        <taxon>Neisseriales</taxon>
        <taxon>Chromobacteriaceae</taxon>
        <taxon>Pseudogulbenkiania</taxon>
    </lineage>
</organism>
<name>B9Z0L7_9NEIS</name>
<evidence type="ECO:0000256" key="1">
    <source>
        <dbReference type="ARBA" id="ARBA00010211"/>
    </source>
</evidence>
<dbReference type="PANTHER" id="PTHR42796:SF4">
    <property type="entry name" value="FUMARYLACETOACETATE HYDROLASE DOMAIN-CONTAINING PROTEIN 2A"/>
    <property type="match status" value="1"/>
</dbReference>
<dbReference type="RefSeq" id="WP_008952659.1">
    <property type="nucleotide sequence ID" value="NZ_ACIS01000002.1"/>
</dbReference>
<keyword evidence="5" id="KW-1185">Reference proteome</keyword>
<keyword evidence="2" id="KW-0479">Metal-binding</keyword>
<dbReference type="Pfam" id="PF01557">
    <property type="entry name" value="FAA_hydrolase"/>
    <property type="match status" value="1"/>
</dbReference>
<dbReference type="SUPFAM" id="SSF56529">
    <property type="entry name" value="FAH"/>
    <property type="match status" value="1"/>
</dbReference>
<evidence type="ECO:0000259" key="3">
    <source>
        <dbReference type="Pfam" id="PF01557"/>
    </source>
</evidence>
<dbReference type="GO" id="GO:0044281">
    <property type="term" value="P:small molecule metabolic process"/>
    <property type="evidence" value="ECO:0007669"/>
    <property type="project" value="UniProtKB-ARBA"/>
</dbReference>
<dbReference type="AlphaFoldDB" id="B9Z0L7"/>
<dbReference type="FunFam" id="3.90.850.10:FF:000008">
    <property type="entry name" value="FAA hydrolase family protein"/>
    <property type="match status" value="1"/>
</dbReference>
<accession>B9Z0L7</accession>
<evidence type="ECO:0000313" key="4">
    <source>
        <dbReference type="EMBL" id="EEG09623.1"/>
    </source>
</evidence>
<dbReference type="InterPro" id="IPR011234">
    <property type="entry name" value="Fumarylacetoacetase-like_C"/>
</dbReference>
<feature type="domain" description="Fumarylacetoacetase-like C-terminal" evidence="3">
    <location>
        <begin position="76"/>
        <end position="278"/>
    </location>
</feature>
<dbReference type="EMBL" id="ACIS01000002">
    <property type="protein sequence ID" value="EEG09623.1"/>
    <property type="molecule type" value="Genomic_DNA"/>
</dbReference>
<comment type="similarity">
    <text evidence="1">Belongs to the FAH family.</text>
</comment>
<reference evidence="4 5" key="1">
    <citation type="submission" date="2009-02" db="EMBL/GenBank/DDBJ databases">
        <title>Sequencing of the draft genome and assembly of Lutiella nitroferrum 2002.</title>
        <authorList>
            <consortium name="US DOE Joint Genome Institute (JGI-PGF)"/>
            <person name="Lucas S."/>
            <person name="Copeland A."/>
            <person name="Lapidus A."/>
            <person name="Glavina del Rio T."/>
            <person name="Tice H."/>
            <person name="Bruce D."/>
            <person name="Goodwin L."/>
            <person name="Pitluck S."/>
            <person name="Larimer F."/>
            <person name="Land M.L."/>
            <person name="Hauser L."/>
            <person name="Coates J.D."/>
        </authorList>
    </citation>
    <scope>NUCLEOTIDE SEQUENCE [LARGE SCALE GENOMIC DNA]</scope>
    <source>
        <strain evidence="4 5">2002</strain>
    </source>
</reference>
<dbReference type="InterPro" id="IPR051121">
    <property type="entry name" value="FAH"/>
</dbReference>